<evidence type="ECO:0000256" key="12">
    <source>
        <dbReference type="SAM" id="Phobius"/>
    </source>
</evidence>
<evidence type="ECO:0000256" key="7">
    <source>
        <dbReference type="ARBA" id="ARBA00023004"/>
    </source>
</evidence>
<dbReference type="RefSeq" id="WP_338002299.1">
    <property type="nucleotide sequence ID" value="NZ_JAOPKA010000001.1"/>
</dbReference>
<feature type="transmembrane region" description="Helical" evidence="12">
    <location>
        <begin position="138"/>
        <end position="160"/>
    </location>
</feature>
<evidence type="ECO:0000313" key="13">
    <source>
        <dbReference type="EMBL" id="MCU4740470.1"/>
    </source>
</evidence>
<feature type="transmembrane region" description="Helical" evidence="12">
    <location>
        <begin position="172"/>
        <end position="192"/>
    </location>
</feature>
<dbReference type="Proteomes" id="UP001321018">
    <property type="component" value="Unassembled WGS sequence"/>
</dbReference>
<comment type="caution">
    <text evidence="13">The sequence shown here is derived from an EMBL/GenBank/DDBJ whole genome shotgun (WGS) entry which is preliminary data.</text>
</comment>
<dbReference type="AlphaFoldDB" id="A0AAP2YX53"/>
<evidence type="ECO:0000256" key="2">
    <source>
        <dbReference type="ARBA" id="ARBA00022475"/>
    </source>
</evidence>
<accession>A0AAP2YX53</accession>
<keyword evidence="10" id="KW-1015">Disulfide bond</keyword>
<evidence type="ECO:0000256" key="9">
    <source>
        <dbReference type="ARBA" id="ARBA00023136"/>
    </source>
</evidence>
<keyword evidence="7" id="KW-0408">Iron</keyword>
<evidence type="ECO:0000256" key="1">
    <source>
        <dbReference type="ARBA" id="ARBA00004141"/>
    </source>
</evidence>
<dbReference type="Pfam" id="PF02628">
    <property type="entry name" value="COX15-CtaA"/>
    <property type="match status" value="1"/>
</dbReference>
<dbReference type="GO" id="GO:0016020">
    <property type="term" value="C:membrane"/>
    <property type="evidence" value="ECO:0007669"/>
    <property type="project" value="UniProtKB-SubCell"/>
</dbReference>
<keyword evidence="6" id="KW-0560">Oxidoreductase</keyword>
<dbReference type="PANTHER" id="PTHR35457:SF1">
    <property type="entry name" value="HEME A SYNTHASE"/>
    <property type="match status" value="1"/>
</dbReference>
<evidence type="ECO:0000313" key="14">
    <source>
        <dbReference type="EMBL" id="MCU4971395.1"/>
    </source>
</evidence>
<name>A0AAP2YX53_9EURY</name>
<feature type="transmembrane region" description="Helical" evidence="12">
    <location>
        <begin position="109"/>
        <end position="126"/>
    </location>
</feature>
<keyword evidence="3 12" id="KW-0812">Transmembrane</keyword>
<evidence type="ECO:0000256" key="5">
    <source>
        <dbReference type="ARBA" id="ARBA00022989"/>
    </source>
</evidence>
<feature type="transmembrane region" description="Helical" evidence="12">
    <location>
        <begin position="261"/>
        <end position="280"/>
    </location>
</feature>
<dbReference type="InterPro" id="IPR050450">
    <property type="entry name" value="COX15/CtaA_HemeA_synthase"/>
</dbReference>
<keyword evidence="9 12" id="KW-0472">Membrane</keyword>
<proteinExistence type="predicted"/>
<dbReference type="PANTHER" id="PTHR35457">
    <property type="entry name" value="HEME A SYNTHASE"/>
    <property type="match status" value="1"/>
</dbReference>
<keyword evidence="4" id="KW-0479">Metal-binding</keyword>
<keyword evidence="15" id="KW-1185">Reference proteome</keyword>
<keyword evidence="2" id="KW-1003">Cell membrane</keyword>
<keyword evidence="5 12" id="KW-1133">Transmembrane helix</keyword>
<comment type="subcellular location">
    <subcellularLocation>
        <location evidence="1">Membrane</location>
        <topology evidence="1">Multi-pass membrane protein</topology>
    </subcellularLocation>
</comment>
<protein>
    <submittedName>
        <fullName evidence="13">COX15/CtaA family protein</fullName>
    </submittedName>
</protein>
<evidence type="ECO:0000313" key="15">
    <source>
        <dbReference type="Proteomes" id="UP001320972"/>
    </source>
</evidence>
<dbReference type="InterPro" id="IPR003780">
    <property type="entry name" value="COX15/CtaA_fam"/>
</dbReference>
<feature type="transmembrane region" description="Helical" evidence="12">
    <location>
        <begin position="27"/>
        <end position="45"/>
    </location>
</feature>
<evidence type="ECO:0000256" key="10">
    <source>
        <dbReference type="ARBA" id="ARBA00023157"/>
    </source>
</evidence>
<dbReference type="EMBL" id="JAOPKB010000001">
    <property type="protein sequence ID" value="MCU4971395.1"/>
    <property type="molecule type" value="Genomic_DNA"/>
</dbReference>
<dbReference type="Proteomes" id="UP001320972">
    <property type="component" value="Unassembled WGS sequence"/>
</dbReference>
<gene>
    <name evidence="14" type="ORF">OB955_01395</name>
    <name evidence="13" type="ORF">OB960_03545</name>
</gene>
<dbReference type="GO" id="GO:0016491">
    <property type="term" value="F:oxidoreductase activity"/>
    <property type="evidence" value="ECO:0007669"/>
    <property type="project" value="UniProtKB-KW"/>
</dbReference>
<evidence type="ECO:0000256" key="11">
    <source>
        <dbReference type="ARBA" id="ARBA00023444"/>
    </source>
</evidence>
<sequence>MSYDSHTSDSSSASPFDRFDRFGFSHLLASTVVLVAATILLGVAAKATGSGLACDANWPLCDGGLLNLFPANFPSFFEWIHRVVAMVAGFFIVGTAIVAWRAKTIDRRITYAVTLGLILTPIQVTLGRETVLSYEMTILSLHFWTAVVIFALFVVSAILVWAHRLTTTHVTLALAVGAVSVPLHVALSPLFIDSYTAVIQTAQYAAVLTLLSAVSLAAIVGWRRYESPLVSSLVAATPVLAVGVLFLGRRAVMTFAPALDVLYALIALVLFVTLLAGMVLTHRAVPATGDALAP</sequence>
<organism evidence="13 16">
    <name type="scientific">Natronoglomus mannanivorans</name>
    <dbReference type="NCBI Taxonomy" id="2979990"/>
    <lineage>
        <taxon>Archaea</taxon>
        <taxon>Methanobacteriati</taxon>
        <taxon>Methanobacteriota</taxon>
        <taxon>Stenosarchaea group</taxon>
        <taxon>Halobacteria</taxon>
        <taxon>Halobacteriales</taxon>
        <taxon>Natrialbaceae</taxon>
        <taxon>Natronoglomus</taxon>
    </lineage>
</organism>
<keyword evidence="8" id="KW-0350">Heme biosynthesis</keyword>
<evidence type="ECO:0000256" key="4">
    <source>
        <dbReference type="ARBA" id="ARBA00022723"/>
    </source>
</evidence>
<feature type="transmembrane region" description="Helical" evidence="12">
    <location>
        <begin position="79"/>
        <end position="102"/>
    </location>
</feature>
<comment type="pathway">
    <text evidence="11">Porphyrin-containing compound metabolism.</text>
</comment>
<reference evidence="13 15" key="1">
    <citation type="submission" date="2022-09" db="EMBL/GenBank/DDBJ databases">
        <title>Enrichment on poylsaccharides allowed isolation of novel metabolic and taxonomic groups of Haloarchaea.</title>
        <authorList>
            <person name="Sorokin D.Y."/>
            <person name="Elcheninov A.G."/>
            <person name="Khizhniak T.V."/>
            <person name="Kolganova T.V."/>
            <person name="Kublanov I.V."/>
        </authorList>
    </citation>
    <scope>NUCLEOTIDE SEQUENCE</scope>
    <source>
        <strain evidence="14 15">AArc-m2/3/4</strain>
        <strain evidence="13">AArc-xg1-1</strain>
    </source>
</reference>
<dbReference type="EMBL" id="JAOPKA010000001">
    <property type="protein sequence ID" value="MCU4740470.1"/>
    <property type="molecule type" value="Genomic_DNA"/>
</dbReference>
<evidence type="ECO:0000256" key="6">
    <source>
        <dbReference type="ARBA" id="ARBA00023002"/>
    </source>
</evidence>
<feature type="transmembrane region" description="Helical" evidence="12">
    <location>
        <begin position="229"/>
        <end position="249"/>
    </location>
</feature>
<evidence type="ECO:0000256" key="3">
    <source>
        <dbReference type="ARBA" id="ARBA00022692"/>
    </source>
</evidence>
<evidence type="ECO:0000256" key="8">
    <source>
        <dbReference type="ARBA" id="ARBA00023133"/>
    </source>
</evidence>
<dbReference type="GO" id="GO:0006784">
    <property type="term" value="P:heme A biosynthetic process"/>
    <property type="evidence" value="ECO:0007669"/>
    <property type="project" value="InterPro"/>
</dbReference>
<evidence type="ECO:0000313" key="16">
    <source>
        <dbReference type="Proteomes" id="UP001321018"/>
    </source>
</evidence>
<dbReference type="GO" id="GO:0046872">
    <property type="term" value="F:metal ion binding"/>
    <property type="evidence" value="ECO:0007669"/>
    <property type="project" value="UniProtKB-KW"/>
</dbReference>
<feature type="transmembrane region" description="Helical" evidence="12">
    <location>
        <begin position="204"/>
        <end position="222"/>
    </location>
</feature>